<protein>
    <submittedName>
        <fullName evidence="2">Ribonuclease H</fullName>
    </submittedName>
</protein>
<dbReference type="InterPro" id="IPR002156">
    <property type="entry name" value="RNaseH_domain"/>
</dbReference>
<dbReference type="Pfam" id="PF00075">
    <property type="entry name" value="RNase_H"/>
    <property type="match status" value="1"/>
</dbReference>
<dbReference type="SUPFAM" id="SSF53098">
    <property type="entry name" value="Ribonuclease H-like"/>
    <property type="match status" value="1"/>
</dbReference>
<dbReference type="EMBL" id="BMAT01008706">
    <property type="protein sequence ID" value="GFR91072.1"/>
    <property type="molecule type" value="Genomic_DNA"/>
</dbReference>
<keyword evidence="3" id="KW-1185">Reference proteome</keyword>
<dbReference type="PROSITE" id="PS50879">
    <property type="entry name" value="RNASE_H_1"/>
    <property type="match status" value="1"/>
</dbReference>
<organism evidence="2 3">
    <name type="scientific">Elysia marginata</name>
    <dbReference type="NCBI Taxonomy" id="1093978"/>
    <lineage>
        <taxon>Eukaryota</taxon>
        <taxon>Metazoa</taxon>
        <taxon>Spiralia</taxon>
        <taxon>Lophotrochozoa</taxon>
        <taxon>Mollusca</taxon>
        <taxon>Gastropoda</taxon>
        <taxon>Heterobranchia</taxon>
        <taxon>Euthyneura</taxon>
        <taxon>Panpulmonata</taxon>
        <taxon>Sacoglossa</taxon>
        <taxon>Placobranchoidea</taxon>
        <taxon>Plakobranchidae</taxon>
        <taxon>Elysia</taxon>
    </lineage>
</organism>
<sequence>MSLIILKVLLRYCTETDPSRKTAKNPVRTRLRSLGTWRETGKDKAYVCGLEDFPREKQVPVPDIPPWQVPETFTCCSKLGEGISKADAPEELKKAVEDTMKKLNKPDVEVFTDGSARDSVFFLGGGILVIEKEERHSLSIAAGRYGSSHRAESMALKKALSWLQEREKEDTINLYTESQSLVRRLEEGPTLTKTSLENEMWTLIHQICSRNATNLHIQWIPGYCGIAGNDEADHLANQGQIEDQREVEIDLKTAKAVSKRHVLDTIWAPQNVHESQPAGIRPPPTRDKEAGLSRRERVVLAQLCCNGKSPILQKYLYDIGASPCDACLQCGQSPDDLHHALYDCPEVDFFRSLIPGDPMESLWESPAQMIEFLRASQRLPIA</sequence>
<dbReference type="CDD" id="cd09276">
    <property type="entry name" value="Rnase_HI_RT_non_LTR"/>
    <property type="match status" value="1"/>
</dbReference>
<evidence type="ECO:0000313" key="2">
    <source>
        <dbReference type="EMBL" id="GFR91072.1"/>
    </source>
</evidence>
<dbReference type="GO" id="GO:0004523">
    <property type="term" value="F:RNA-DNA hybrid ribonuclease activity"/>
    <property type="evidence" value="ECO:0007669"/>
    <property type="project" value="InterPro"/>
</dbReference>
<reference evidence="2 3" key="1">
    <citation type="journal article" date="2021" name="Elife">
        <title>Chloroplast acquisition without the gene transfer in kleptoplastic sea slugs, Plakobranchus ocellatus.</title>
        <authorList>
            <person name="Maeda T."/>
            <person name="Takahashi S."/>
            <person name="Yoshida T."/>
            <person name="Shimamura S."/>
            <person name="Takaki Y."/>
            <person name="Nagai Y."/>
            <person name="Toyoda A."/>
            <person name="Suzuki Y."/>
            <person name="Arimoto A."/>
            <person name="Ishii H."/>
            <person name="Satoh N."/>
            <person name="Nishiyama T."/>
            <person name="Hasebe M."/>
            <person name="Maruyama T."/>
            <person name="Minagawa J."/>
            <person name="Obokata J."/>
            <person name="Shigenobu S."/>
        </authorList>
    </citation>
    <scope>NUCLEOTIDE SEQUENCE [LARGE SCALE GENOMIC DNA]</scope>
</reference>
<name>A0AAV4GZB7_9GAST</name>
<evidence type="ECO:0000313" key="3">
    <source>
        <dbReference type="Proteomes" id="UP000762676"/>
    </source>
</evidence>
<dbReference type="Proteomes" id="UP000762676">
    <property type="component" value="Unassembled WGS sequence"/>
</dbReference>
<evidence type="ECO:0000259" key="1">
    <source>
        <dbReference type="PROSITE" id="PS50879"/>
    </source>
</evidence>
<comment type="caution">
    <text evidence="2">The sequence shown here is derived from an EMBL/GenBank/DDBJ whole genome shotgun (WGS) entry which is preliminary data.</text>
</comment>
<feature type="domain" description="RNase H type-1" evidence="1">
    <location>
        <begin position="104"/>
        <end position="241"/>
    </location>
</feature>
<proteinExistence type="predicted"/>
<accession>A0AAV4GZB7</accession>
<dbReference type="GO" id="GO:0003676">
    <property type="term" value="F:nucleic acid binding"/>
    <property type="evidence" value="ECO:0007669"/>
    <property type="project" value="InterPro"/>
</dbReference>
<gene>
    <name evidence="2" type="ORF">ElyMa_004319400</name>
</gene>
<dbReference type="InterPro" id="IPR012337">
    <property type="entry name" value="RNaseH-like_sf"/>
</dbReference>
<dbReference type="Gene3D" id="3.30.420.10">
    <property type="entry name" value="Ribonuclease H-like superfamily/Ribonuclease H"/>
    <property type="match status" value="1"/>
</dbReference>
<dbReference type="InterPro" id="IPR036397">
    <property type="entry name" value="RNaseH_sf"/>
</dbReference>
<dbReference type="AlphaFoldDB" id="A0AAV4GZB7"/>